<feature type="transmembrane region" description="Helical" evidence="1">
    <location>
        <begin position="79"/>
        <end position="100"/>
    </location>
</feature>
<feature type="transmembrane region" description="Helical" evidence="1">
    <location>
        <begin position="371"/>
        <end position="390"/>
    </location>
</feature>
<proteinExistence type="predicted"/>
<accession>B8DRX5</accession>
<feature type="transmembrane region" description="Helical" evidence="1">
    <location>
        <begin position="270"/>
        <end position="290"/>
    </location>
</feature>
<feature type="transmembrane region" description="Helical" evidence="1">
    <location>
        <begin position="243"/>
        <end position="264"/>
    </location>
</feature>
<dbReference type="OrthoDB" id="5459045at2"/>
<dbReference type="KEGG" id="dvm:DvMF_1566"/>
<evidence type="ECO:0000256" key="1">
    <source>
        <dbReference type="SAM" id="Phobius"/>
    </source>
</evidence>
<feature type="transmembrane region" description="Helical" evidence="1">
    <location>
        <begin position="302"/>
        <end position="324"/>
    </location>
</feature>
<dbReference type="InterPro" id="IPR045691">
    <property type="entry name" value="DUF6056"/>
</dbReference>
<dbReference type="EMBL" id="CP001197">
    <property type="protein sequence ID" value="ACL08514.1"/>
    <property type="molecule type" value="Genomic_DNA"/>
</dbReference>
<gene>
    <name evidence="2" type="ordered locus">DvMF_1566</name>
</gene>
<evidence type="ECO:0000313" key="2">
    <source>
        <dbReference type="EMBL" id="ACL08514.1"/>
    </source>
</evidence>
<protein>
    <submittedName>
        <fullName evidence="2">Uncharacterized protein</fullName>
    </submittedName>
</protein>
<organism evidence="2">
    <name type="scientific">Nitratidesulfovibrio vulgaris (strain DSM 19637 / Miyazaki F)</name>
    <name type="common">Desulfovibrio vulgaris</name>
    <dbReference type="NCBI Taxonomy" id="883"/>
    <lineage>
        <taxon>Bacteria</taxon>
        <taxon>Pseudomonadati</taxon>
        <taxon>Thermodesulfobacteriota</taxon>
        <taxon>Desulfovibrionia</taxon>
        <taxon>Desulfovibrionales</taxon>
        <taxon>Desulfovibrionaceae</taxon>
        <taxon>Nitratidesulfovibrio</taxon>
    </lineage>
</organism>
<sequence length="624" mass="68899">MRIRWQYSIPLILLFVPFIWAMGFTFPVGDDFARSNEARFWFDIPQALESMGRSWWTWSGRYTHHFLVIFLGKSAESRFGYALVCSAACLLYWGALWNIFSELSHSKRKAEAFFIASVCMLALYSCYPTLGISFYEVTDILGITFGNGLVLLFVGRVCALWNAERVRSQDVWISSMPGILAVGCYEHSAVATIAVSVCVYVLAARVGHKHKSVFLKIVVVMAGFFLLSFLARGNFRRQTKRAVSWAQMLEQLLPVFSMTFELLIKFLSSFFAVVCVWLGTVAGGCSDVSAQNGTKVRGFSPAYVLSGCLLMAFLVTLGIVTVHALSDVPISSTGKLSASVLLLISCVAVAMCVHVLRPVRCFVVQWMDRGVYILVSAFVIVMVLLMQPAYGDTVYSIFSGETTAYAASKEKRNAYLRWKGFDAERGVQAVSRELLAPYPNAVWFAIPGSPEEWPASKVAQMFGVDAVAAMLPDPAVALRVAADRGRLGGLVPIGDGPGGCAAVVERDIVAGPNDTFRFHWLLADVAGCEPGNVVTVVLLHRQSARPLPVALQRRYERQLLDRERVPVDEMPLFAGIRHSWNFREWTADTGSGPWLAIPVAAPEWGEVKAVFVSVNGSDFRRVPL</sequence>
<dbReference type="AlphaFoldDB" id="B8DRX5"/>
<keyword evidence="1" id="KW-0472">Membrane</keyword>
<keyword evidence="1" id="KW-1133">Transmembrane helix</keyword>
<dbReference type="eggNOG" id="ENOG50318HB">
    <property type="taxonomic scope" value="Bacteria"/>
</dbReference>
<reference evidence="2" key="1">
    <citation type="submission" date="2008-10" db="EMBL/GenBank/DDBJ databases">
        <title>Complete sequence of Desulfovibrio vulgaris str. 'Miyazaki F'.</title>
        <authorList>
            <person name="Lucas S."/>
            <person name="Copeland A."/>
            <person name="Lapidus A."/>
            <person name="Glavina del Rio T."/>
            <person name="Dalin E."/>
            <person name="Tice H."/>
            <person name="Bruce D."/>
            <person name="Goodwin L."/>
            <person name="Pitluck S."/>
            <person name="Sims D."/>
            <person name="Brettin T."/>
            <person name="Detter J.C."/>
            <person name="Han C."/>
            <person name="Larimer F."/>
            <person name="Land M."/>
            <person name="Hauser L."/>
            <person name="Kyrpides N."/>
            <person name="Mikhailova N."/>
            <person name="Hazen T.C."/>
            <person name="Richardson P."/>
        </authorList>
    </citation>
    <scope>NUCLEOTIDE SEQUENCE</scope>
    <source>
        <strain evidence="2">Miyazaki F</strain>
    </source>
</reference>
<feature type="transmembrane region" description="Helical" evidence="1">
    <location>
        <begin position="112"/>
        <end position="134"/>
    </location>
</feature>
<feature type="transmembrane region" description="Helical" evidence="1">
    <location>
        <begin position="213"/>
        <end position="231"/>
    </location>
</feature>
<feature type="transmembrane region" description="Helical" evidence="1">
    <location>
        <begin position="336"/>
        <end position="359"/>
    </location>
</feature>
<name>B8DRX5_NITV9</name>
<dbReference type="Pfam" id="PF19528">
    <property type="entry name" value="DUF6056"/>
    <property type="match status" value="1"/>
</dbReference>
<dbReference type="HOGENOM" id="CLU_437917_0_0_7"/>
<keyword evidence="1" id="KW-0812">Transmembrane</keyword>
<feature type="transmembrane region" description="Helical" evidence="1">
    <location>
        <begin position="7"/>
        <end position="26"/>
    </location>
</feature>
<feature type="transmembrane region" description="Helical" evidence="1">
    <location>
        <begin position="184"/>
        <end position="207"/>
    </location>
</feature>
<feature type="transmembrane region" description="Helical" evidence="1">
    <location>
        <begin position="140"/>
        <end position="163"/>
    </location>
</feature>